<keyword evidence="2" id="KW-0812">Transmembrane</keyword>
<dbReference type="RefSeq" id="WP_165703732.1">
    <property type="nucleotide sequence ID" value="NZ_JMCC02000029.1"/>
</dbReference>
<feature type="transmembrane region" description="Helical" evidence="2">
    <location>
        <begin position="58"/>
        <end position="78"/>
    </location>
</feature>
<evidence type="ECO:0000313" key="5">
    <source>
        <dbReference type="Proteomes" id="UP000031599"/>
    </source>
</evidence>
<feature type="compositionally biased region" description="Low complexity" evidence="1">
    <location>
        <begin position="13"/>
        <end position="24"/>
    </location>
</feature>
<comment type="caution">
    <text evidence="4">The sequence shown here is derived from an EMBL/GenBank/DDBJ whole genome shotgun (WGS) entry which is preliminary data.</text>
</comment>
<evidence type="ECO:0000256" key="1">
    <source>
        <dbReference type="SAM" id="MobiDB-lite"/>
    </source>
</evidence>
<dbReference type="InterPro" id="IPR003675">
    <property type="entry name" value="Rce1/LyrA-like_dom"/>
</dbReference>
<dbReference type="EMBL" id="JMCC02000029">
    <property type="protein sequence ID" value="KIG17025.1"/>
    <property type="molecule type" value="Genomic_DNA"/>
</dbReference>
<dbReference type="Pfam" id="PF02517">
    <property type="entry name" value="Rce1-like"/>
    <property type="match status" value="1"/>
</dbReference>
<dbReference type="NCBIfam" id="NF040915">
    <property type="entry name" value="CPBP_fam_mrtZ"/>
    <property type="match status" value="1"/>
</dbReference>
<keyword evidence="2" id="KW-0472">Membrane</keyword>
<sequence>MSEPAQPAPPGASGPSPASAPELSPEQARTLARKALLTTVALYGGYALLRQIPAPPLIAESLGVVLIAGFYFLPGFMLRKQPELAKRWQVGPDVPIPKWKRSGWKWALYAALAIFPAFALLTWGFYWQVCQGDLSLLSPVLAIESWTPADGSLARFLGRQCRAHTGGFWPRGFYVPIAWVEYYGLGFVQAVAVGLFAIALPEEVFHRGYLMSALEQRWPPTRKLFGVPFGWAAIISSVLFALGHLVATPNTARLATFFPSLVFAWLWRRSDSLWAPALFHVASNLLMDVLLASTFAPR</sequence>
<feature type="region of interest" description="Disordered" evidence="1">
    <location>
        <begin position="1"/>
        <end position="24"/>
    </location>
</feature>
<feature type="compositionally biased region" description="Pro residues" evidence="1">
    <location>
        <begin position="1"/>
        <end position="12"/>
    </location>
</feature>
<dbReference type="Proteomes" id="UP000031599">
    <property type="component" value="Unassembled WGS sequence"/>
</dbReference>
<evidence type="ECO:0000313" key="4">
    <source>
        <dbReference type="EMBL" id="KIG17025.1"/>
    </source>
</evidence>
<dbReference type="GO" id="GO:0004175">
    <property type="term" value="F:endopeptidase activity"/>
    <property type="evidence" value="ECO:0007669"/>
    <property type="project" value="UniProtKB-ARBA"/>
</dbReference>
<feature type="transmembrane region" description="Helical" evidence="2">
    <location>
        <begin position="224"/>
        <end position="245"/>
    </location>
</feature>
<proteinExistence type="predicted"/>
<dbReference type="NCBIfam" id="NF040914">
    <property type="entry name" value="Mrt_core"/>
    <property type="match status" value="1"/>
</dbReference>
<accession>A0A0C2D5R0</accession>
<feature type="transmembrane region" description="Helical" evidence="2">
    <location>
        <begin position="106"/>
        <end position="126"/>
    </location>
</feature>
<feature type="domain" description="CAAX prenyl protease 2/Lysostaphin resistance protein A-like" evidence="3">
    <location>
        <begin position="188"/>
        <end position="286"/>
    </location>
</feature>
<organism evidence="4 5">
    <name type="scientific">Enhygromyxa salina</name>
    <dbReference type="NCBI Taxonomy" id="215803"/>
    <lineage>
        <taxon>Bacteria</taxon>
        <taxon>Pseudomonadati</taxon>
        <taxon>Myxococcota</taxon>
        <taxon>Polyangia</taxon>
        <taxon>Nannocystales</taxon>
        <taxon>Nannocystaceae</taxon>
        <taxon>Enhygromyxa</taxon>
    </lineage>
</organism>
<gene>
    <name evidence="4" type="ORF">DB30_03622</name>
</gene>
<dbReference type="AlphaFoldDB" id="A0A0C2D5R0"/>
<evidence type="ECO:0000256" key="2">
    <source>
        <dbReference type="SAM" id="Phobius"/>
    </source>
</evidence>
<keyword evidence="2" id="KW-1133">Transmembrane helix</keyword>
<evidence type="ECO:0000259" key="3">
    <source>
        <dbReference type="Pfam" id="PF02517"/>
    </source>
</evidence>
<dbReference type="GO" id="GO:0080120">
    <property type="term" value="P:CAAX-box protein maturation"/>
    <property type="evidence" value="ECO:0007669"/>
    <property type="project" value="UniProtKB-ARBA"/>
</dbReference>
<feature type="transmembrane region" description="Helical" evidence="2">
    <location>
        <begin position="274"/>
        <end position="296"/>
    </location>
</feature>
<name>A0A0C2D5R0_9BACT</name>
<reference evidence="4 5" key="1">
    <citation type="submission" date="2014-12" db="EMBL/GenBank/DDBJ databases">
        <title>Genome assembly of Enhygromyxa salina DSM 15201.</title>
        <authorList>
            <person name="Sharma G."/>
            <person name="Subramanian S."/>
        </authorList>
    </citation>
    <scope>NUCLEOTIDE SEQUENCE [LARGE SCALE GENOMIC DNA]</scope>
    <source>
        <strain evidence="4 5">DSM 15201</strain>
    </source>
</reference>
<feature type="transmembrane region" description="Helical" evidence="2">
    <location>
        <begin position="182"/>
        <end position="204"/>
    </location>
</feature>
<protein>
    <submittedName>
        <fullName evidence="4">Abortive infection protein</fullName>
    </submittedName>
</protein>